<dbReference type="HOGENOM" id="CLU_142246_0_0_6"/>
<dbReference type="Gene3D" id="3.40.50.1000">
    <property type="entry name" value="HAD superfamily/HAD-like"/>
    <property type="match status" value="1"/>
</dbReference>
<protein>
    <submittedName>
        <fullName evidence="1">Soluble P-type ATPase</fullName>
    </submittedName>
</protein>
<keyword evidence="2" id="KW-1185">Reference proteome</keyword>
<dbReference type="AlphaFoldDB" id="H8GL93"/>
<accession>H8GL93</accession>
<gene>
    <name evidence="1" type="ORF">Metal_0229</name>
</gene>
<evidence type="ECO:0000313" key="2">
    <source>
        <dbReference type="Proteomes" id="UP000005090"/>
    </source>
</evidence>
<dbReference type="SUPFAM" id="SSF56784">
    <property type="entry name" value="HAD-like"/>
    <property type="match status" value="1"/>
</dbReference>
<sequence length="156" mass="16937">MLEIDIPGYKTLRLEHLLLDYNGTLAYDGELLDGVDVDLSQLSHNLHIHILTGDTFGRAREELSGMPCELVILPACNQDSAKLDYLQRLGTKNCAAIGNGRNDRLMLKTAELAIAVAQHESVAVEALMAADILVPNIGAALGLLLHPLRLMATLRS</sequence>
<dbReference type="InterPro" id="IPR036412">
    <property type="entry name" value="HAD-like_sf"/>
</dbReference>
<reference evidence="1 2" key="1">
    <citation type="journal article" date="2013" name="Genome Announc.">
        <title>Genome Sequence of the Obligate Gammaproteobacterial Methanotroph Methylomicrobium album Strain BG8.</title>
        <authorList>
            <person name="Kits K.D."/>
            <person name="Kalyuzhnaya M.G."/>
            <person name="Klotz M.G."/>
            <person name="Jetten M.S."/>
            <person name="Op den Camp H.J."/>
            <person name="Vuilleumier S."/>
            <person name="Bringel F."/>
            <person name="Dispirito A.A."/>
            <person name="Murrell J.C."/>
            <person name="Bruce D."/>
            <person name="Cheng J.F."/>
            <person name="Copeland A."/>
            <person name="Goodwin L."/>
            <person name="Hauser L."/>
            <person name="Lajus A."/>
            <person name="Land M.L."/>
            <person name="Lapidus A."/>
            <person name="Lucas S."/>
            <person name="Medigue C."/>
            <person name="Pitluck S."/>
            <person name="Woyke T."/>
            <person name="Zeytun A."/>
            <person name="Stein L.Y."/>
        </authorList>
    </citation>
    <scope>NUCLEOTIDE SEQUENCE [LARGE SCALE GENOMIC DNA]</scope>
    <source>
        <strain evidence="1 2">BG8</strain>
    </source>
</reference>
<dbReference type="RefSeq" id="WP_005368790.1">
    <property type="nucleotide sequence ID" value="NZ_CM001475.1"/>
</dbReference>
<name>H8GL93_METAL</name>
<dbReference type="InterPro" id="IPR023214">
    <property type="entry name" value="HAD_sf"/>
</dbReference>
<dbReference type="eggNOG" id="COG4087">
    <property type="taxonomic scope" value="Bacteria"/>
</dbReference>
<dbReference type="EMBL" id="CM001475">
    <property type="protein sequence ID" value="EIC28092.1"/>
    <property type="molecule type" value="Genomic_DNA"/>
</dbReference>
<organism evidence="1 2">
    <name type="scientific">Methylomicrobium album BG8</name>
    <dbReference type="NCBI Taxonomy" id="686340"/>
    <lineage>
        <taxon>Bacteria</taxon>
        <taxon>Pseudomonadati</taxon>
        <taxon>Pseudomonadota</taxon>
        <taxon>Gammaproteobacteria</taxon>
        <taxon>Methylococcales</taxon>
        <taxon>Methylococcaceae</taxon>
        <taxon>Methylomicrobium</taxon>
    </lineage>
</organism>
<dbReference type="Proteomes" id="UP000005090">
    <property type="component" value="Chromosome"/>
</dbReference>
<dbReference type="STRING" id="686340.Metal_0229"/>
<evidence type="ECO:0000313" key="1">
    <source>
        <dbReference type="EMBL" id="EIC28092.1"/>
    </source>
</evidence>
<proteinExistence type="predicted"/>